<dbReference type="EC" id="3.2.1.4" evidence="9"/>
<dbReference type="PANTHER" id="PTHR32481:SF0">
    <property type="entry name" value="AMINOPEPTIDASE YPDE-RELATED"/>
    <property type="match status" value="1"/>
</dbReference>
<dbReference type="GO" id="GO:0006508">
    <property type="term" value="P:proteolysis"/>
    <property type="evidence" value="ECO:0007669"/>
    <property type="project" value="UniProtKB-KW"/>
</dbReference>
<evidence type="ECO:0000256" key="7">
    <source>
        <dbReference type="PIRSR" id="PIRSR001123-1"/>
    </source>
</evidence>
<dbReference type="STRING" id="1217799.DEALK_07810"/>
<dbReference type="AlphaFoldDB" id="A0A0W0GH93"/>
<dbReference type="GO" id="GO:0046872">
    <property type="term" value="F:metal ion binding"/>
    <property type="evidence" value="ECO:0007669"/>
    <property type="project" value="UniProtKB-UniRule"/>
</dbReference>
<proteinExistence type="inferred from homology"/>
<feature type="active site" description="Proton acceptor" evidence="7">
    <location>
        <position position="211"/>
    </location>
</feature>
<evidence type="ECO:0000313" key="9">
    <source>
        <dbReference type="EMBL" id="KTB47936.1"/>
    </source>
</evidence>
<dbReference type="PIRSF" id="PIRSF001123">
    <property type="entry name" value="PepA_GA"/>
    <property type="match status" value="1"/>
</dbReference>
<keyword evidence="3" id="KW-0645">Protease</keyword>
<evidence type="ECO:0000256" key="8">
    <source>
        <dbReference type="PIRSR" id="PIRSR001123-2"/>
    </source>
</evidence>
<protein>
    <submittedName>
        <fullName evidence="9">Cellulase M or related protein</fullName>
        <ecNumber evidence="9">3.2.1.4</ecNumber>
    </submittedName>
</protein>
<reference evidence="9 10" key="1">
    <citation type="submission" date="2015-06" db="EMBL/GenBank/DDBJ databases">
        <title>Genome sequence of the organohalide-respiring Dehalogenimonas alkenigignens type strain (IP3-3T).</title>
        <authorList>
            <person name="Key T.A."/>
            <person name="Richmond D.P."/>
            <person name="Bowman K.S."/>
            <person name="Cho Y.-J."/>
            <person name="Chun J."/>
            <person name="da Costa M.S."/>
            <person name="Rainey F.A."/>
            <person name="Moe W.M."/>
        </authorList>
    </citation>
    <scope>NUCLEOTIDE SEQUENCE [LARGE SCALE GENOMIC DNA]</scope>
    <source>
        <strain evidence="9 10">IP3-3</strain>
    </source>
</reference>
<feature type="binding site" evidence="8">
    <location>
        <position position="234"/>
    </location>
    <ligand>
        <name>Zn(2+)</name>
        <dbReference type="ChEBI" id="CHEBI:29105"/>
        <label>1</label>
    </ligand>
</feature>
<comment type="caution">
    <text evidence="9">The sequence shown here is derived from an EMBL/GenBank/DDBJ whole genome shotgun (WGS) entry which is preliminary data.</text>
</comment>
<comment type="similarity">
    <text evidence="1 6">Belongs to the peptidase M42 family.</text>
</comment>
<dbReference type="SUPFAM" id="SSF101821">
    <property type="entry name" value="Aminopeptidase/glucanase lid domain"/>
    <property type="match status" value="1"/>
</dbReference>
<feature type="binding site" evidence="8">
    <location>
        <position position="212"/>
    </location>
    <ligand>
        <name>Zn(2+)</name>
        <dbReference type="ChEBI" id="CHEBI:29105"/>
        <label>2</label>
    </ligand>
</feature>
<dbReference type="Gene3D" id="2.40.30.40">
    <property type="entry name" value="Peptidase M42, domain 2"/>
    <property type="match status" value="1"/>
</dbReference>
<evidence type="ECO:0000256" key="2">
    <source>
        <dbReference type="ARBA" id="ARBA00022438"/>
    </source>
</evidence>
<dbReference type="EMBL" id="LFDV01000002">
    <property type="protein sequence ID" value="KTB47936.1"/>
    <property type="molecule type" value="Genomic_DNA"/>
</dbReference>
<dbReference type="SUPFAM" id="SSF53187">
    <property type="entry name" value="Zn-dependent exopeptidases"/>
    <property type="match status" value="1"/>
</dbReference>
<dbReference type="Gene3D" id="3.40.630.10">
    <property type="entry name" value="Zn peptidases"/>
    <property type="match status" value="1"/>
</dbReference>
<evidence type="ECO:0000256" key="5">
    <source>
        <dbReference type="ARBA" id="ARBA00022801"/>
    </source>
</evidence>
<dbReference type="InterPro" id="IPR008007">
    <property type="entry name" value="Peptidase_M42"/>
</dbReference>
<dbReference type="GO" id="GO:0008810">
    <property type="term" value="F:cellulase activity"/>
    <property type="evidence" value="ECO:0007669"/>
    <property type="project" value="UniProtKB-EC"/>
</dbReference>
<organism evidence="9 10">
    <name type="scientific">Dehalogenimonas alkenigignens</name>
    <dbReference type="NCBI Taxonomy" id="1217799"/>
    <lineage>
        <taxon>Bacteria</taxon>
        <taxon>Bacillati</taxon>
        <taxon>Chloroflexota</taxon>
        <taxon>Dehalococcoidia</taxon>
        <taxon>Dehalococcoidales</taxon>
        <taxon>Dehalococcoidaceae</taxon>
        <taxon>Dehalogenimonas</taxon>
    </lineage>
</organism>
<keyword evidence="4 8" id="KW-0479">Metal-binding</keyword>
<dbReference type="RefSeq" id="WP_058438870.1">
    <property type="nucleotide sequence ID" value="NZ_KQ758903.1"/>
</dbReference>
<evidence type="ECO:0000256" key="4">
    <source>
        <dbReference type="ARBA" id="ARBA00022723"/>
    </source>
</evidence>
<dbReference type="PANTHER" id="PTHR32481">
    <property type="entry name" value="AMINOPEPTIDASE"/>
    <property type="match status" value="1"/>
</dbReference>
<keyword evidence="10" id="KW-1185">Reference proteome</keyword>
<sequence length="357" mass="38196">MDAIEQLLKDLTEASGVPGYEGDIQKIMESRLKPVGDVSRDRLGSVICAKRGSAGGPRILLAAHMDEIGFMVKLINKDGFIKFVPLGGWPNQHLPAQRVRIETSAGPVTGVICGPPPHLLPEAERGKSFDKKELFIDIGATSREEAIGAGVRVGDPVVPDSSFKVLSMKEPTYAAKAFDDRVGCALLIAVMEKLAGVEHKNTVFGVGTVQEEVGLRGATTSVEVVKPDVAIILDIGPIGDVPGIKPDESTTKLGGGPTLLVYDTRMIPNLKLRDLVIRTADELNIPLQLDTLEFGGYDGGAVHLHDRGVPTVVIAIPTRHAHSHNSIIRRSDFDHALRLVGELIVRLDGEAVSGLCD</sequence>
<keyword evidence="5 9" id="KW-0378">Hydrolase</keyword>
<feature type="binding site" evidence="8">
    <location>
        <position position="64"/>
    </location>
    <ligand>
        <name>Zn(2+)</name>
        <dbReference type="ChEBI" id="CHEBI:29105"/>
        <label>1</label>
    </ligand>
</feature>
<dbReference type="InterPro" id="IPR023367">
    <property type="entry name" value="Peptidase_M42_dom2"/>
</dbReference>
<feature type="binding site" evidence="8">
    <location>
        <position position="322"/>
    </location>
    <ligand>
        <name>Zn(2+)</name>
        <dbReference type="ChEBI" id="CHEBI:29105"/>
        <label>2</label>
    </ligand>
</feature>
<comment type="cofactor">
    <cofactor evidence="8">
        <name>a divalent metal cation</name>
        <dbReference type="ChEBI" id="CHEBI:60240"/>
    </cofactor>
    <text evidence="8">Binds 2 divalent metal cations per subunit.</text>
</comment>
<evidence type="ECO:0000313" key="10">
    <source>
        <dbReference type="Proteomes" id="UP000053947"/>
    </source>
</evidence>
<dbReference type="InterPro" id="IPR051464">
    <property type="entry name" value="Peptidase_M42_aminopept"/>
</dbReference>
<accession>A0A0W0GH93</accession>
<keyword evidence="2" id="KW-0031">Aminopeptidase</keyword>
<evidence type="ECO:0000256" key="3">
    <source>
        <dbReference type="ARBA" id="ARBA00022670"/>
    </source>
</evidence>
<feature type="binding site" evidence="8">
    <location>
        <position position="179"/>
    </location>
    <ligand>
        <name>Zn(2+)</name>
        <dbReference type="ChEBI" id="CHEBI:29105"/>
        <label>2</label>
    </ligand>
</feature>
<dbReference type="GO" id="GO:0004177">
    <property type="term" value="F:aminopeptidase activity"/>
    <property type="evidence" value="ECO:0007669"/>
    <property type="project" value="UniProtKB-UniRule"/>
</dbReference>
<dbReference type="CDD" id="cd05656">
    <property type="entry name" value="M42_Frv"/>
    <property type="match status" value="1"/>
</dbReference>
<name>A0A0W0GH93_9CHLR</name>
<dbReference type="OrthoDB" id="9772053at2"/>
<feature type="binding site" evidence="8">
    <location>
        <position position="179"/>
    </location>
    <ligand>
        <name>Zn(2+)</name>
        <dbReference type="ChEBI" id="CHEBI:29105"/>
        <label>1</label>
    </ligand>
</feature>
<evidence type="ECO:0000256" key="1">
    <source>
        <dbReference type="ARBA" id="ARBA00006272"/>
    </source>
</evidence>
<dbReference type="Proteomes" id="UP000053947">
    <property type="component" value="Unassembled WGS sequence"/>
</dbReference>
<evidence type="ECO:0000256" key="6">
    <source>
        <dbReference type="PIRNR" id="PIRNR001123"/>
    </source>
</evidence>
<dbReference type="Pfam" id="PF05343">
    <property type="entry name" value="Peptidase_M42"/>
    <property type="match status" value="1"/>
</dbReference>
<gene>
    <name evidence="9" type="ORF">DEALK_07810</name>
</gene>
<keyword evidence="9" id="KW-0326">Glycosidase</keyword>